<dbReference type="AlphaFoldDB" id="A0A1I7XKQ7"/>
<protein>
    <submittedName>
        <fullName evidence="3">Uncharacterized protein</fullName>
    </submittedName>
</protein>
<feature type="transmembrane region" description="Helical" evidence="1">
    <location>
        <begin position="12"/>
        <end position="29"/>
    </location>
</feature>
<accession>A0A1I7XKQ7</accession>
<sequence>MKSVMKHVDLFNKYFRNLYIYIYVYIYHVNNYHLSIPGSKALLFTATAVGMCLGPIPLYWAYKLDTKYRNALSHHIHTFK</sequence>
<evidence type="ECO:0000256" key="1">
    <source>
        <dbReference type="SAM" id="Phobius"/>
    </source>
</evidence>
<organism evidence="2 3">
    <name type="scientific">Heterorhabditis bacteriophora</name>
    <name type="common">Entomopathogenic nematode worm</name>
    <dbReference type="NCBI Taxonomy" id="37862"/>
    <lineage>
        <taxon>Eukaryota</taxon>
        <taxon>Metazoa</taxon>
        <taxon>Ecdysozoa</taxon>
        <taxon>Nematoda</taxon>
        <taxon>Chromadorea</taxon>
        <taxon>Rhabditida</taxon>
        <taxon>Rhabditina</taxon>
        <taxon>Rhabditomorpha</taxon>
        <taxon>Strongyloidea</taxon>
        <taxon>Heterorhabditidae</taxon>
        <taxon>Heterorhabditis</taxon>
    </lineage>
</organism>
<dbReference type="WBParaSite" id="Hba_18296">
    <property type="protein sequence ID" value="Hba_18296"/>
    <property type="gene ID" value="Hba_18296"/>
</dbReference>
<name>A0A1I7XKQ7_HETBA</name>
<proteinExistence type="predicted"/>
<keyword evidence="2" id="KW-1185">Reference proteome</keyword>
<feature type="transmembrane region" description="Helical" evidence="1">
    <location>
        <begin position="41"/>
        <end position="62"/>
    </location>
</feature>
<keyword evidence="1" id="KW-0812">Transmembrane</keyword>
<keyword evidence="1" id="KW-0472">Membrane</keyword>
<reference evidence="3" key="1">
    <citation type="submission" date="2016-11" db="UniProtKB">
        <authorList>
            <consortium name="WormBaseParasite"/>
        </authorList>
    </citation>
    <scope>IDENTIFICATION</scope>
</reference>
<evidence type="ECO:0000313" key="2">
    <source>
        <dbReference type="Proteomes" id="UP000095283"/>
    </source>
</evidence>
<keyword evidence="1" id="KW-1133">Transmembrane helix</keyword>
<evidence type="ECO:0000313" key="3">
    <source>
        <dbReference type="WBParaSite" id="Hba_18296"/>
    </source>
</evidence>
<dbReference type="Proteomes" id="UP000095283">
    <property type="component" value="Unplaced"/>
</dbReference>